<dbReference type="EMBL" id="KN831779">
    <property type="protein sequence ID" value="KIM41843.1"/>
    <property type="molecule type" value="Genomic_DNA"/>
</dbReference>
<dbReference type="Proteomes" id="UP000053424">
    <property type="component" value="Unassembled WGS sequence"/>
</dbReference>
<name>A0A0C2XW07_HEBCY</name>
<accession>A0A0C2XW07</accession>
<protein>
    <submittedName>
        <fullName evidence="1">Uncharacterized protein</fullName>
    </submittedName>
</protein>
<sequence>MTVRANRHHGELICSTHLGPWACWNREFEWFFAAYVRKEASGAWRWLLDILLSFDNDHKPEIPP</sequence>
<organism evidence="1 2">
    <name type="scientific">Hebeloma cylindrosporum</name>
    <dbReference type="NCBI Taxonomy" id="76867"/>
    <lineage>
        <taxon>Eukaryota</taxon>
        <taxon>Fungi</taxon>
        <taxon>Dikarya</taxon>
        <taxon>Basidiomycota</taxon>
        <taxon>Agaricomycotina</taxon>
        <taxon>Agaricomycetes</taxon>
        <taxon>Agaricomycetidae</taxon>
        <taxon>Agaricales</taxon>
        <taxon>Agaricineae</taxon>
        <taxon>Hymenogastraceae</taxon>
        <taxon>Hebeloma</taxon>
    </lineage>
</organism>
<gene>
    <name evidence="1" type="ORF">M413DRAFT_445052</name>
</gene>
<evidence type="ECO:0000313" key="2">
    <source>
        <dbReference type="Proteomes" id="UP000053424"/>
    </source>
</evidence>
<reference evidence="2" key="2">
    <citation type="submission" date="2015-01" db="EMBL/GenBank/DDBJ databases">
        <title>Evolutionary Origins and Diversification of the Mycorrhizal Mutualists.</title>
        <authorList>
            <consortium name="DOE Joint Genome Institute"/>
            <consortium name="Mycorrhizal Genomics Consortium"/>
            <person name="Kohler A."/>
            <person name="Kuo A."/>
            <person name="Nagy L.G."/>
            <person name="Floudas D."/>
            <person name="Copeland A."/>
            <person name="Barry K.W."/>
            <person name="Cichocki N."/>
            <person name="Veneault-Fourrey C."/>
            <person name="LaButti K."/>
            <person name="Lindquist E.A."/>
            <person name="Lipzen A."/>
            <person name="Lundell T."/>
            <person name="Morin E."/>
            <person name="Murat C."/>
            <person name="Riley R."/>
            <person name="Ohm R."/>
            <person name="Sun H."/>
            <person name="Tunlid A."/>
            <person name="Henrissat B."/>
            <person name="Grigoriev I.V."/>
            <person name="Hibbett D.S."/>
            <person name="Martin F."/>
        </authorList>
    </citation>
    <scope>NUCLEOTIDE SEQUENCE [LARGE SCALE GENOMIC DNA]</scope>
    <source>
        <strain evidence="2">h7</strain>
    </source>
</reference>
<evidence type="ECO:0000313" key="1">
    <source>
        <dbReference type="EMBL" id="KIM41843.1"/>
    </source>
</evidence>
<reference evidence="1 2" key="1">
    <citation type="submission" date="2014-04" db="EMBL/GenBank/DDBJ databases">
        <authorList>
            <consortium name="DOE Joint Genome Institute"/>
            <person name="Kuo A."/>
            <person name="Gay G."/>
            <person name="Dore J."/>
            <person name="Kohler A."/>
            <person name="Nagy L.G."/>
            <person name="Floudas D."/>
            <person name="Copeland A."/>
            <person name="Barry K.W."/>
            <person name="Cichocki N."/>
            <person name="Veneault-Fourrey C."/>
            <person name="LaButti K."/>
            <person name="Lindquist E.A."/>
            <person name="Lipzen A."/>
            <person name="Lundell T."/>
            <person name="Morin E."/>
            <person name="Murat C."/>
            <person name="Sun H."/>
            <person name="Tunlid A."/>
            <person name="Henrissat B."/>
            <person name="Grigoriev I.V."/>
            <person name="Hibbett D.S."/>
            <person name="Martin F."/>
            <person name="Nordberg H.P."/>
            <person name="Cantor M.N."/>
            <person name="Hua S.X."/>
        </authorList>
    </citation>
    <scope>NUCLEOTIDE SEQUENCE [LARGE SCALE GENOMIC DNA]</scope>
    <source>
        <strain evidence="2">h7</strain>
    </source>
</reference>
<proteinExistence type="predicted"/>
<dbReference type="AlphaFoldDB" id="A0A0C2XW07"/>
<dbReference type="HOGENOM" id="CLU_2867878_0_0_1"/>
<keyword evidence="2" id="KW-1185">Reference proteome</keyword>